<dbReference type="PANTHER" id="PTHR23072:SF0">
    <property type="entry name" value="GPI ETHANOLAMINE PHOSPHATE TRANSFERASE 2"/>
    <property type="match status" value="1"/>
</dbReference>
<dbReference type="AlphaFoldDB" id="A0AAX6T3Y7"/>
<feature type="transmembrane region" description="Helical" evidence="1">
    <location>
        <begin position="159"/>
        <end position="184"/>
    </location>
</feature>
<dbReference type="GO" id="GO:0051267">
    <property type="term" value="F:CP2 mannose-ethanolamine phosphotransferase activity"/>
    <property type="evidence" value="ECO:0007669"/>
    <property type="project" value="TreeGrafter"/>
</dbReference>
<feature type="transmembrane region" description="Helical" evidence="1">
    <location>
        <begin position="414"/>
        <end position="431"/>
    </location>
</feature>
<dbReference type="GeneID" id="101705380"/>
<keyword evidence="1" id="KW-1133">Transmembrane helix</keyword>
<feature type="transmembrane region" description="Helical" evidence="1">
    <location>
        <begin position="128"/>
        <end position="147"/>
    </location>
</feature>
<dbReference type="InterPro" id="IPR039527">
    <property type="entry name" value="PIGG/GPI7"/>
</dbReference>
<dbReference type="CTD" id="54872"/>
<feature type="transmembrane region" description="Helical" evidence="1">
    <location>
        <begin position="451"/>
        <end position="468"/>
    </location>
</feature>
<sequence>MREQLRFLHLNAIQLSRLLQENVPSYEKDPGFEQFVMAEKLHGNWVKLHLEEDRSGALLNLGTKVARQYLGALRTLSLALSTHVAQYDTYSMAVGTIIVLETLILLLLSIPQVLRRRAELEVPLSSPVFSLLFYLMFLVLSAIHVVVCTSAESSCYLCSLPWLAAGGVMVLVSALLCVIASAFARMVMDSTFLRKVQQSAAHPCSGWSEVGLLLLLGTVGHVLSLGASSFVEEEHQTWYFLVNTLCLALSQETCRSYFLGDDSKLQCYFHTEPGTVGATCMRQDCTACEAPKAGQASKGLPSGARGGHTRWAVLAGPWLVLACCRLLRSLNHTGVQGAHRPDLSHWLTSPSHRMELSCLAALSLLAVFLLAQRGCSPVVKVALALGLLGVFCYRAATGNLLFPWQPANRGISKGILEARFVYVFVLGILFMGTKDLLRSQVIAADFKVKTVGLWELYSGLVLLAALLLRPHNLPVLTFSLLIQTIMTKFIWKPLRHDVAEITVMHYWFGQAFFYFQGNSNNIATIDISSGFVGLDTYMEIPATFLTVFGTYVGPVLWAGHLAHFLSAEASGDSAMGRACFCYALICSVPVATYIILVTSLRYHLFIWSVFSPKLLYEGMHLLITAALCVLFTATNQTGHTSAWTKTDARN</sequence>
<keyword evidence="1" id="KW-0812">Transmembrane</keyword>
<organism evidence="3 4">
    <name type="scientific">Heterocephalus glaber</name>
    <name type="common">Naked mole rat</name>
    <dbReference type="NCBI Taxonomy" id="10181"/>
    <lineage>
        <taxon>Eukaryota</taxon>
        <taxon>Metazoa</taxon>
        <taxon>Chordata</taxon>
        <taxon>Craniata</taxon>
        <taxon>Vertebrata</taxon>
        <taxon>Euteleostomi</taxon>
        <taxon>Mammalia</taxon>
        <taxon>Eutheria</taxon>
        <taxon>Euarchontoglires</taxon>
        <taxon>Glires</taxon>
        <taxon>Rodentia</taxon>
        <taxon>Hystricomorpha</taxon>
        <taxon>Bathyergidae</taxon>
        <taxon>Heterocephalus</taxon>
    </lineage>
</organism>
<feature type="transmembrane region" description="Helical" evidence="1">
    <location>
        <begin position="544"/>
        <end position="567"/>
    </location>
</feature>
<keyword evidence="1" id="KW-0472">Membrane</keyword>
<dbReference type="GO" id="GO:0005789">
    <property type="term" value="C:endoplasmic reticulum membrane"/>
    <property type="evidence" value="ECO:0007669"/>
    <property type="project" value="TreeGrafter"/>
</dbReference>
<dbReference type="Proteomes" id="UP000694906">
    <property type="component" value="Unplaced"/>
</dbReference>
<feature type="transmembrane region" description="Helical" evidence="1">
    <location>
        <begin position="579"/>
        <end position="602"/>
    </location>
</feature>
<feature type="transmembrane region" description="Helical" evidence="1">
    <location>
        <begin position="90"/>
        <end position="108"/>
    </location>
</feature>
<protein>
    <submittedName>
        <fullName evidence="4">GPI ethanolamine phosphate transferase 2 isoform X9</fullName>
    </submittedName>
</protein>
<feature type="transmembrane region" description="Helical" evidence="1">
    <location>
        <begin position="614"/>
        <end position="633"/>
    </location>
</feature>
<feature type="transmembrane region" description="Helical" evidence="1">
    <location>
        <begin position="378"/>
        <end position="402"/>
    </location>
</feature>
<evidence type="ECO:0000256" key="1">
    <source>
        <dbReference type="SAM" id="Phobius"/>
    </source>
</evidence>
<proteinExistence type="predicted"/>
<dbReference type="RefSeq" id="XP_021116124.1">
    <property type="nucleotide sequence ID" value="XM_021260465.1"/>
</dbReference>
<keyword evidence="4" id="KW-0808">Transferase</keyword>
<evidence type="ECO:0000313" key="3">
    <source>
        <dbReference type="Proteomes" id="UP000694906"/>
    </source>
</evidence>
<dbReference type="GO" id="GO:0006506">
    <property type="term" value="P:GPI anchor biosynthetic process"/>
    <property type="evidence" value="ECO:0007669"/>
    <property type="project" value="InterPro"/>
</dbReference>
<reference evidence="4" key="1">
    <citation type="submission" date="2025-08" db="UniProtKB">
        <authorList>
            <consortium name="RefSeq"/>
        </authorList>
    </citation>
    <scope>IDENTIFICATION</scope>
</reference>
<evidence type="ECO:0000259" key="2">
    <source>
        <dbReference type="Pfam" id="PF19316"/>
    </source>
</evidence>
<keyword evidence="3" id="KW-1185">Reference proteome</keyword>
<evidence type="ECO:0000313" key="4">
    <source>
        <dbReference type="RefSeq" id="XP_021116124.1"/>
    </source>
</evidence>
<feature type="domain" description="GPI ethanolamine phosphate transferase 2 C-terminal" evidence="2">
    <location>
        <begin position="311"/>
        <end position="627"/>
    </location>
</feature>
<dbReference type="Pfam" id="PF19316">
    <property type="entry name" value="PIGO_PIGG"/>
    <property type="match status" value="1"/>
</dbReference>
<dbReference type="InterPro" id="IPR045687">
    <property type="entry name" value="PIGG/GPI7_C"/>
</dbReference>
<dbReference type="PANTHER" id="PTHR23072">
    <property type="entry name" value="PHOSPHATIDYLINOSITOL GLYCAN-RELATED"/>
    <property type="match status" value="1"/>
</dbReference>
<gene>
    <name evidence="4" type="primary">Pigg</name>
</gene>
<accession>A0AAX6T3Y7</accession>
<name>A0AAX6T3Y7_HETGA</name>